<dbReference type="PANTHER" id="PTHR43792:SF1">
    <property type="entry name" value="N-ACETYLTRANSFERASE DOMAIN-CONTAINING PROTEIN"/>
    <property type="match status" value="1"/>
</dbReference>
<evidence type="ECO:0000259" key="1">
    <source>
        <dbReference type="PROSITE" id="PS51186"/>
    </source>
</evidence>
<dbReference type="InterPro" id="IPR016181">
    <property type="entry name" value="Acyl_CoA_acyltransferase"/>
</dbReference>
<dbReference type="AlphaFoldDB" id="A0A0A1TMG1"/>
<keyword evidence="3" id="KW-1185">Reference proteome</keyword>
<feature type="domain" description="N-acetyltransferase" evidence="1">
    <location>
        <begin position="47"/>
        <end position="220"/>
    </location>
</feature>
<dbReference type="Gene3D" id="3.40.630.30">
    <property type="match status" value="1"/>
</dbReference>
<dbReference type="InterPro" id="IPR000182">
    <property type="entry name" value="GNAT_dom"/>
</dbReference>
<proteinExistence type="predicted"/>
<evidence type="ECO:0000313" key="3">
    <source>
        <dbReference type="Proteomes" id="UP000039046"/>
    </source>
</evidence>
<accession>A0A0A1TMG1</accession>
<dbReference type="InterPro" id="IPR051531">
    <property type="entry name" value="N-acetyltransferase"/>
</dbReference>
<dbReference type="PROSITE" id="PS51186">
    <property type="entry name" value="GNAT"/>
    <property type="match status" value="1"/>
</dbReference>
<dbReference type="GO" id="GO:0016747">
    <property type="term" value="F:acyltransferase activity, transferring groups other than amino-acyl groups"/>
    <property type="evidence" value="ECO:0007669"/>
    <property type="project" value="InterPro"/>
</dbReference>
<organism evidence="2 3">
    <name type="scientific">[Torrubiella] hemipterigena</name>
    <dbReference type="NCBI Taxonomy" id="1531966"/>
    <lineage>
        <taxon>Eukaryota</taxon>
        <taxon>Fungi</taxon>
        <taxon>Dikarya</taxon>
        <taxon>Ascomycota</taxon>
        <taxon>Pezizomycotina</taxon>
        <taxon>Sordariomycetes</taxon>
        <taxon>Hypocreomycetidae</taxon>
        <taxon>Hypocreales</taxon>
        <taxon>Clavicipitaceae</taxon>
        <taxon>Clavicipitaceae incertae sedis</taxon>
        <taxon>'Torrubiella' clade</taxon>
    </lineage>
</organism>
<dbReference type="EMBL" id="CDHN01000003">
    <property type="protein sequence ID" value="CEJ91497.1"/>
    <property type="molecule type" value="Genomic_DNA"/>
</dbReference>
<reference evidence="2 3" key="1">
    <citation type="journal article" date="2015" name="Genome Announc.">
        <title>Draft Genome Sequence and Gene Annotation of the Entomopathogenic Fungus Verticillium hemipterigenum.</title>
        <authorList>
            <person name="Horn F."/>
            <person name="Habel A."/>
            <person name="Scharf D.H."/>
            <person name="Dworschak J."/>
            <person name="Brakhage A.A."/>
            <person name="Guthke R."/>
            <person name="Hertweck C."/>
            <person name="Linde J."/>
        </authorList>
    </citation>
    <scope>NUCLEOTIDE SEQUENCE [LARGE SCALE GENOMIC DNA]</scope>
</reference>
<dbReference type="Proteomes" id="UP000039046">
    <property type="component" value="Unassembled WGS sequence"/>
</dbReference>
<dbReference type="Pfam" id="PF13302">
    <property type="entry name" value="Acetyltransf_3"/>
    <property type="match status" value="1"/>
</dbReference>
<dbReference type="SUPFAM" id="SSF55729">
    <property type="entry name" value="Acyl-CoA N-acyltransferases (Nat)"/>
    <property type="match status" value="1"/>
</dbReference>
<dbReference type="PANTHER" id="PTHR43792">
    <property type="entry name" value="GNAT FAMILY, PUTATIVE (AFU_ORTHOLOGUE AFUA_3G00765)-RELATED-RELATED"/>
    <property type="match status" value="1"/>
</dbReference>
<dbReference type="HOGENOM" id="CLU_013985_24_1_1"/>
<name>A0A0A1TMG1_9HYPO</name>
<evidence type="ECO:0000313" key="2">
    <source>
        <dbReference type="EMBL" id="CEJ91497.1"/>
    </source>
</evidence>
<gene>
    <name evidence="2" type="ORF">VHEMI07204</name>
</gene>
<sequence>MYKDISTPRLLLQPIQTNEEGSVDLARFHALWSNDQATKWSLRGPCKTIAESKAWMAGIIPLPMPTNKIRVPYWVLYSERDGKLIQPLEVDQKEWKMAGIVTLLCTNFKLEGETDDCERGDNEPYKAVELGYLFMPEVWGKGVATESVQAVVDYYKELMHRDMAVGIPREIQATAHKKNIGSRRVLEKTGFKEVGRFEGRANLPLVEESLTHTAVHYRMV</sequence>
<dbReference type="OrthoDB" id="4072826at2759"/>
<protein>
    <recommendedName>
        <fullName evidence="1">N-acetyltransferase domain-containing protein</fullName>
    </recommendedName>
</protein>